<evidence type="ECO:0000256" key="4">
    <source>
        <dbReference type="ARBA" id="ARBA00023163"/>
    </source>
</evidence>
<evidence type="ECO:0000313" key="7">
    <source>
        <dbReference type="Proteomes" id="UP000280104"/>
    </source>
</evidence>
<comment type="subcellular location">
    <subcellularLocation>
        <location evidence="1">Nucleus</location>
    </subcellularLocation>
</comment>
<dbReference type="SUPFAM" id="SSF101936">
    <property type="entry name" value="DNA-binding pseudobarrel domain"/>
    <property type="match status" value="1"/>
</dbReference>
<organism evidence="6 7">
    <name type="scientific">Triticum aestivum</name>
    <name type="common">Wheat</name>
    <dbReference type="NCBI Taxonomy" id="4565"/>
    <lineage>
        <taxon>Eukaryota</taxon>
        <taxon>Viridiplantae</taxon>
        <taxon>Streptophyta</taxon>
        <taxon>Embryophyta</taxon>
        <taxon>Tracheophyta</taxon>
        <taxon>Spermatophyta</taxon>
        <taxon>Magnoliopsida</taxon>
        <taxon>Liliopsida</taxon>
        <taxon>Poales</taxon>
        <taxon>Poaceae</taxon>
        <taxon>BOP clade</taxon>
        <taxon>Pooideae</taxon>
        <taxon>Triticodae</taxon>
        <taxon>Triticeae</taxon>
        <taxon>Triticinae</taxon>
        <taxon>Triticum</taxon>
    </lineage>
</organism>
<name>A0A7H4LCA7_WHEAT</name>
<protein>
    <submittedName>
        <fullName evidence="6">Uncharacterized protein</fullName>
    </submittedName>
</protein>
<dbReference type="InterPro" id="IPR015300">
    <property type="entry name" value="DNA-bd_pseudobarrel_sf"/>
</dbReference>
<gene>
    <name evidence="6" type="ORF">CAMPLR22A2D_LOCUS840</name>
</gene>
<accession>A0A7H4LCA7</accession>
<dbReference type="EMBL" id="LS480641">
    <property type="protein sequence ID" value="SPT16245.1"/>
    <property type="molecule type" value="Genomic_DNA"/>
</dbReference>
<keyword evidence="3" id="KW-0238">DNA-binding</keyword>
<evidence type="ECO:0000256" key="3">
    <source>
        <dbReference type="ARBA" id="ARBA00023125"/>
    </source>
</evidence>
<proteinExistence type="predicted"/>
<reference evidence="6 7" key="1">
    <citation type="submission" date="2018-05" db="EMBL/GenBank/DDBJ databases">
        <authorList>
            <person name="Thind KAUR A."/>
        </authorList>
    </citation>
    <scope>NUCLEOTIDE SEQUENCE [LARGE SCALE GENOMIC DNA]</scope>
</reference>
<dbReference type="GO" id="GO:0005634">
    <property type="term" value="C:nucleus"/>
    <property type="evidence" value="ECO:0007669"/>
    <property type="project" value="UniProtKB-SubCell"/>
</dbReference>
<keyword evidence="5" id="KW-0539">Nucleus</keyword>
<evidence type="ECO:0000313" key="6">
    <source>
        <dbReference type="EMBL" id="SPT16245.1"/>
    </source>
</evidence>
<dbReference type="GO" id="GO:0003677">
    <property type="term" value="F:DNA binding"/>
    <property type="evidence" value="ECO:0007669"/>
    <property type="project" value="UniProtKB-KW"/>
</dbReference>
<dbReference type="Proteomes" id="UP000280104">
    <property type="component" value="Chromosome II"/>
</dbReference>
<sequence>MAPPPPPCRLCKSRCASSLATGKLFGIYFRPSFHHAAIVPCNVRLKFNKLTGDTVTFEAPRGPYTMEVEKGRNMLQIGGDGWARFLARMRLTGGELISFSFRAERPKLAVIYVNLVEDDEDNEDPLDEDDEDPLHEAIVAQRMRLSEEEVCNLWDIIPSRDDFVGVPFVTRLTSTMVDRHDMELPKSLSVSCGIEPDEEGSTGLRLTARGFVTTCNYRMDTDGHTHLNSVGWKRFLVGKNLRVGHAILITIRNTHRPGLRMMIVVDII</sequence>
<evidence type="ECO:0000256" key="5">
    <source>
        <dbReference type="ARBA" id="ARBA00023242"/>
    </source>
</evidence>
<keyword evidence="4" id="KW-0804">Transcription</keyword>
<keyword evidence="2" id="KW-0805">Transcription regulation</keyword>
<evidence type="ECO:0000256" key="2">
    <source>
        <dbReference type="ARBA" id="ARBA00023015"/>
    </source>
</evidence>
<evidence type="ECO:0000256" key="1">
    <source>
        <dbReference type="ARBA" id="ARBA00004123"/>
    </source>
</evidence>
<dbReference type="AlphaFoldDB" id="A0A7H4LCA7"/>